<dbReference type="Ensembl" id="ENSNFUT00015055736.1">
    <property type="protein sequence ID" value="ENSNFUP00015053467.1"/>
    <property type="gene ID" value="ENSNFUG00015024855.1"/>
</dbReference>
<keyword evidence="2" id="KW-1185">Reference proteome</keyword>
<accession>A0A8C6Q6J6</accession>
<sequence length="94" mass="10697">MTAKHNLPSYKEIHPHERKGENKFTCLLILSISPATFALELPGHFLNITFSNNMQEINVCHISCFCNTNSGCLLYAKCNLLIPARLCKLSKLFW</sequence>
<protein>
    <submittedName>
        <fullName evidence="1">Uncharacterized protein</fullName>
    </submittedName>
</protein>
<reference evidence="1" key="3">
    <citation type="submission" date="2025-09" db="UniProtKB">
        <authorList>
            <consortium name="Ensembl"/>
        </authorList>
    </citation>
    <scope>IDENTIFICATION</scope>
</reference>
<name>A0A8C6Q6J6_NOTFU</name>
<dbReference type="AlphaFoldDB" id="A0A8C6Q6J6"/>
<dbReference type="Proteomes" id="UP000694548">
    <property type="component" value="Chromosome sgr10"/>
</dbReference>
<evidence type="ECO:0000313" key="1">
    <source>
        <dbReference type="Ensembl" id="ENSNFUP00015053467.1"/>
    </source>
</evidence>
<organism evidence="1 2">
    <name type="scientific">Nothobranchius furzeri</name>
    <name type="common">Turquoise killifish</name>
    <dbReference type="NCBI Taxonomy" id="105023"/>
    <lineage>
        <taxon>Eukaryota</taxon>
        <taxon>Metazoa</taxon>
        <taxon>Chordata</taxon>
        <taxon>Craniata</taxon>
        <taxon>Vertebrata</taxon>
        <taxon>Euteleostomi</taxon>
        <taxon>Actinopterygii</taxon>
        <taxon>Neopterygii</taxon>
        <taxon>Teleostei</taxon>
        <taxon>Neoteleostei</taxon>
        <taxon>Acanthomorphata</taxon>
        <taxon>Ovalentaria</taxon>
        <taxon>Atherinomorphae</taxon>
        <taxon>Cyprinodontiformes</taxon>
        <taxon>Nothobranchiidae</taxon>
        <taxon>Nothobranchius</taxon>
    </lineage>
</organism>
<proteinExistence type="predicted"/>
<evidence type="ECO:0000313" key="2">
    <source>
        <dbReference type="Proteomes" id="UP000694548"/>
    </source>
</evidence>
<reference evidence="1" key="1">
    <citation type="submission" date="2014-08" db="EMBL/GenBank/DDBJ databases">
        <authorList>
            <person name="Senf B."/>
            <person name="Petzold A."/>
            <person name="Downie B.R."/>
            <person name="Koch P."/>
            <person name="Platzer M."/>
        </authorList>
    </citation>
    <scope>NUCLEOTIDE SEQUENCE [LARGE SCALE GENOMIC DNA]</scope>
    <source>
        <strain evidence="1">GRZ</strain>
    </source>
</reference>
<reference evidence="1" key="2">
    <citation type="submission" date="2025-08" db="UniProtKB">
        <authorList>
            <consortium name="Ensembl"/>
        </authorList>
    </citation>
    <scope>IDENTIFICATION</scope>
</reference>